<dbReference type="InterPro" id="IPR011006">
    <property type="entry name" value="CheY-like_superfamily"/>
</dbReference>
<keyword evidence="6" id="KW-0418">Kinase</keyword>
<evidence type="ECO:0000259" key="12">
    <source>
        <dbReference type="PROSITE" id="PS50112"/>
    </source>
</evidence>
<dbReference type="PROSITE" id="PS50112">
    <property type="entry name" value="PAS"/>
    <property type="match status" value="1"/>
</dbReference>
<dbReference type="PANTHER" id="PTHR43065">
    <property type="entry name" value="SENSOR HISTIDINE KINASE"/>
    <property type="match status" value="1"/>
</dbReference>
<dbReference type="InterPro" id="IPR000014">
    <property type="entry name" value="PAS"/>
</dbReference>
<feature type="domain" description="Response regulatory" evidence="11">
    <location>
        <begin position="4"/>
        <end position="119"/>
    </location>
</feature>
<dbReference type="Gene3D" id="3.40.50.2300">
    <property type="match status" value="2"/>
</dbReference>
<accession>A0A8J6P1Y9</accession>
<evidence type="ECO:0000259" key="11">
    <source>
        <dbReference type="PROSITE" id="PS50110"/>
    </source>
</evidence>
<dbReference type="CDD" id="cd00082">
    <property type="entry name" value="HisKA"/>
    <property type="match status" value="1"/>
</dbReference>
<dbReference type="InterPro" id="IPR003661">
    <property type="entry name" value="HisK_dim/P_dom"/>
</dbReference>
<reference evidence="13 14" key="1">
    <citation type="submission" date="2020-08" db="EMBL/GenBank/DDBJ databases">
        <title>Bridging the membrane lipid divide: bacteria of the FCB group superphylum have the potential to synthesize archaeal ether lipids.</title>
        <authorList>
            <person name="Villanueva L."/>
            <person name="Von Meijenfeldt F.A.B."/>
            <person name="Westbye A.B."/>
            <person name="Yadav S."/>
            <person name="Hopmans E.C."/>
            <person name="Dutilh B.E."/>
            <person name="Sinninghe Damste J.S."/>
        </authorList>
    </citation>
    <scope>NUCLEOTIDE SEQUENCE [LARGE SCALE GENOMIC DNA]</scope>
    <source>
        <strain evidence="13">NIOZ-UU17</strain>
    </source>
</reference>
<dbReference type="PRINTS" id="PR00344">
    <property type="entry name" value="BCTRLSENSOR"/>
</dbReference>
<dbReference type="InterPro" id="IPR001789">
    <property type="entry name" value="Sig_transdc_resp-reg_receiver"/>
</dbReference>
<dbReference type="SMART" id="SM00448">
    <property type="entry name" value="REC"/>
    <property type="match status" value="2"/>
</dbReference>
<evidence type="ECO:0000256" key="4">
    <source>
        <dbReference type="ARBA" id="ARBA00022679"/>
    </source>
</evidence>
<dbReference type="Pfam" id="PF00072">
    <property type="entry name" value="Response_reg"/>
    <property type="match status" value="2"/>
</dbReference>
<evidence type="ECO:0000256" key="1">
    <source>
        <dbReference type="ARBA" id="ARBA00000085"/>
    </source>
</evidence>
<keyword evidence="4" id="KW-0808">Transferase</keyword>
<evidence type="ECO:0000313" key="14">
    <source>
        <dbReference type="Proteomes" id="UP000605201"/>
    </source>
</evidence>
<dbReference type="PROSITE" id="PS50109">
    <property type="entry name" value="HIS_KIN"/>
    <property type="match status" value="1"/>
</dbReference>
<dbReference type="SMART" id="SM00387">
    <property type="entry name" value="HATPase_c"/>
    <property type="match status" value="1"/>
</dbReference>
<dbReference type="Pfam" id="PF08448">
    <property type="entry name" value="PAS_4"/>
    <property type="match status" value="1"/>
</dbReference>
<dbReference type="SUPFAM" id="SSF55785">
    <property type="entry name" value="PYP-like sensor domain (PAS domain)"/>
    <property type="match status" value="2"/>
</dbReference>
<dbReference type="Gene3D" id="1.10.287.130">
    <property type="match status" value="1"/>
</dbReference>
<dbReference type="Proteomes" id="UP000605201">
    <property type="component" value="Unassembled WGS sequence"/>
</dbReference>
<evidence type="ECO:0000256" key="8">
    <source>
        <dbReference type="ARBA" id="ARBA00023012"/>
    </source>
</evidence>
<feature type="domain" description="PAS" evidence="12">
    <location>
        <begin position="309"/>
        <end position="355"/>
    </location>
</feature>
<dbReference type="PROSITE" id="PS50110">
    <property type="entry name" value="RESPONSE_REGULATORY"/>
    <property type="match status" value="2"/>
</dbReference>
<feature type="modified residue" description="4-aspartylphosphate" evidence="9">
    <location>
        <position position="53"/>
    </location>
</feature>
<dbReference type="AlphaFoldDB" id="A0A8J6P1Y9"/>
<comment type="caution">
    <text evidence="13">The sequence shown here is derived from an EMBL/GenBank/DDBJ whole genome shotgun (WGS) entry which is preliminary data.</text>
</comment>
<gene>
    <name evidence="13" type="ORF">H8D96_06925</name>
</gene>
<sequence length="833" mass="92372">MKKKILVVDDNRQMLEFISNLLEEEGHQVVAAEDGFSALDLLISYTPDIIFVDLVMPLIGGDKLCKIVRKMEHLQDCCLVLVSAAASELDFDYTEIGADACIAKGPADSIAEHVLAVVKESDSLQKKDGSKAIRGLDEIYPRQMTRELLSRNRHLQTMLESMAEGILEVFSGRVVYANSTAASLFDMSPEKLLFAYLLDLFGEKERLYIKTLLQTESGPLQKIDPDMPVELNGRQVVIKKQAVQGDETTYILILTDVTERKKAEKELREYRDHLEVLVKERTFELTKTNRLLQKEISGRIMVEAALLESKELFDSFMKHLPALAFMKDVNGHYIYFNEAYKDILKVDPDDLIGRSDDAIWSAEVAGRMQENDKIVMSEQRVLNTVDTVTINDETQYFLTTKFPIFKEGRPFLLAGVAINISERYRSEQEKKKLEAKLQHAQKMEAIGTLAGGVAHDLNNILAGLVSYPDLILIDLPPDSPLRNAILTVKKSGEKAAAIVQDLLTLARRGVAVKDIVQLNDIVAEYLESPEYNKLKLYHPQVELTTDLETGLLPVKGSPAHLSMTIMNLVSNANESMPAGGKILISTENRYIDSPLSGYDDVEEGDYVILTVADTGLGISAKDMDKIFDPFYTKKTMGKSGTGLGMAVVWGTVKDHSGYIDIQSTRGEGTTFTLYFPVTREKILNDNRLLSIKSLAGKGESILIVDDVAEQREIASKMLIKLGYITTAVSSGEAAVDYIKDNTVDLLVLDMIMDPGIDGLETYKRILGLNPGQKAVIASGFSETDQVKEAQRLGAGTYIKKPYTLERLGKAVGAELNPSKDSRVQGFKGSSEIL</sequence>
<comment type="catalytic activity">
    <reaction evidence="1">
        <text>ATP + protein L-histidine = ADP + protein N-phospho-L-histidine.</text>
        <dbReference type="EC" id="2.7.13.3"/>
    </reaction>
</comment>
<organism evidence="13 14">
    <name type="scientific">Candidatus Desulfatibia vada</name>
    <dbReference type="NCBI Taxonomy" id="2841696"/>
    <lineage>
        <taxon>Bacteria</taxon>
        <taxon>Pseudomonadati</taxon>
        <taxon>Thermodesulfobacteriota</taxon>
        <taxon>Desulfobacteria</taxon>
        <taxon>Desulfobacterales</taxon>
        <taxon>Desulfobacterales incertae sedis</taxon>
        <taxon>Candidatus Desulfatibia</taxon>
    </lineage>
</organism>
<keyword evidence="5" id="KW-0547">Nucleotide-binding</keyword>
<name>A0A8J6P1Y9_9BACT</name>
<evidence type="ECO:0000313" key="13">
    <source>
        <dbReference type="EMBL" id="MBC8431637.1"/>
    </source>
</evidence>
<dbReference type="GO" id="GO:0005524">
    <property type="term" value="F:ATP binding"/>
    <property type="evidence" value="ECO:0007669"/>
    <property type="project" value="UniProtKB-KW"/>
</dbReference>
<evidence type="ECO:0000256" key="7">
    <source>
        <dbReference type="ARBA" id="ARBA00022840"/>
    </source>
</evidence>
<protein>
    <recommendedName>
        <fullName evidence="2">histidine kinase</fullName>
        <ecNumber evidence="2">2.7.13.3</ecNumber>
    </recommendedName>
</protein>
<dbReference type="GO" id="GO:0000155">
    <property type="term" value="F:phosphorelay sensor kinase activity"/>
    <property type="evidence" value="ECO:0007669"/>
    <property type="project" value="InterPro"/>
</dbReference>
<dbReference type="InterPro" id="IPR004358">
    <property type="entry name" value="Sig_transdc_His_kin-like_C"/>
</dbReference>
<evidence type="ECO:0000256" key="6">
    <source>
        <dbReference type="ARBA" id="ARBA00022777"/>
    </source>
</evidence>
<dbReference type="SUPFAM" id="SSF55874">
    <property type="entry name" value="ATPase domain of HSP90 chaperone/DNA topoisomerase II/histidine kinase"/>
    <property type="match status" value="1"/>
</dbReference>
<dbReference type="Pfam" id="PF02518">
    <property type="entry name" value="HATPase_c"/>
    <property type="match status" value="1"/>
</dbReference>
<dbReference type="SMART" id="SM00388">
    <property type="entry name" value="HisKA"/>
    <property type="match status" value="1"/>
</dbReference>
<dbReference type="SMART" id="SM00091">
    <property type="entry name" value="PAS"/>
    <property type="match status" value="2"/>
</dbReference>
<dbReference type="PANTHER" id="PTHR43065:SF46">
    <property type="entry name" value="C4-DICARBOXYLATE TRANSPORT SENSOR PROTEIN DCTB"/>
    <property type="match status" value="1"/>
</dbReference>
<proteinExistence type="predicted"/>
<keyword evidence="3 9" id="KW-0597">Phosphoprotein</keyword>
<evidence type="ECO:0000256" key="3">
    <source>
        <dbReference type="ARBA" id="ARBA00022553"/>
    </source>
</evidence>
<evidence type="ECO:0000259" key="10">
    <source>
        <dbReference type="PROSITE" id="PS50109"/>
    </source>
</evidence>
<dbReference type="InterPro" id="IPR036890">
    <property type="entry name" value="HATPase_C_sf"/>
</dbReference>
<dbReference type="CDD" id="cd00156">
    <property type="entry name" value="REC"/>
    <property type="match status" value="2"/>
</dbReference>
<feature type="domain" description="Response regulatory" evidence="11">
    <location>
        <begin position="700"/>
        <end position="815"/>
    </location>
</feature>
<evidence type="ECO:0000256" key="5">
    <source>
        <dbReference type="ARBA" id="ARBA00022741"/>
    </source>
</evidence>
<keyword evidence="7" id="KW-0067">ATP-binding</keyword>
<dbReference type="InterPro" id="IPR036097">
    <property type="entry name" value="HisK_dim/P_sf"/>
</dbReference>
<feature type="domain" description="Histidine kinase" evidence="10">
    <location>
        <begin position="452"/>
        <end position="679"/>
    </location>
</feature>
<dbReference type="Gene3D" id="3.30.565.10">
    <property type="entry name" value="Histidine kinase-like ATPase, C-terminal domain"/>
    <property type="match status" value="1"/>
</dbReference>
<dbReference type="InterPro" id="IPR035965">
    <property type="entry name" value="PAS-like_dom_sf"/>
</dbReference>
<dbReference type="EMBL" id="JACNIG010000161">
    <property type="protein sequence ID" value="MBC8431637.1"/>
    <property type="molecule type" value="Genomic_DNA"/>
</dbReference>
<dbReference type="InterPro" id="IPR013656">
    <property type="entry name" value="PAS_4"/>
</dbReference>
<feature type="modified residue" description="4-aspartylphosphate" evidence="9">
    <location>
        <position position="749"/>
    </location>
</feature>
<evidence type="ECO:0000256" key="9">
    <source>
        <dbReference type="PROSITE-ProRule" id="PRU00169"/>
    </source>
</evidence>
<dbReference type="InterPro" id="IPR003594">
    <property type="entry name" value="HATPase_dom"/>
</dbReference>
<dbReference type="SUPFAM" id="SSF47384">
    <property type="entry name" value="Homodimeric domain of signal transducing histidine kinase"/>
    <property type="match status" value="1"/>
</dbReference>
<keyword evidence="8" id="KW-0902">Two-component regulatory system</keyword>
<dbReference type="EC" id="2.7.13.3" evidence="2"/>
<dbReference type="Pfam" id="PF13426">
    <property type="entry name" value="PAS_9"/>
    <property type="match status" value="1"/>
</dbReference>
<dbReference type="SUPFAM" id="SSF52172">
    <property type="entry name" value="CheY-like"/>
    <property type="match status" value="2"/>
</dbReference>
<dbReference type="Gene3D" id="3.30.450.20">
    <property type="entry name" value="PAS domain"/>
    <property type="match status" value="2"/>
</dbReference>
<dbReference type="InterPro" id="IPR005467">
    <property type="entry name" value="His_kinase_dom"/>
</dbReference>
<evidence type="ECO:0000256" key="2">
    <source>
        <dbReference type="ARBA" id="ARBA00012438"/>
    </source>
</evidence>
<dbReference type="NCBIfam" id="TIGR00229">
    <property type="entry name" value="sensory_box"/>
    <property type="match status" value="1"/>
</dbReference>